<feature type="region of interest" description="Disordered" evidence="1">
    <location>
        <begin position="362"/>
        <end position="407"/>
    </location>
</feature>
<dbReference type="Proteomes" id="UP000326924">
    <property type="component" value="Unassembled WGS sequence"/>
</dbReference>
<name>A0A5J5ES32_9PEZI</name>
<reference evidence="2 3" key="1">
    <citation type="submission" date="2019-09" db="EMBL/GenBank/DDBJ databases">
        <title>Draft genome of the ectomycorrhizal ascomycete Sphaerosporella brunnea.</title>
        <authorList>
            <consortium name="DOE Joint Genome Institute"/>
            <person name="Benucci G.M."/>
            <person name="Marozzi G."/>
            <person name="Antonielli L."/>
            <person name="Sanchez S."/>
            <person name="Marco P."/>
            <person name="Wang X."/>
            <person name="Falini L.B."/>
            <person name="Barry K."/>
            <person name="Haridas S."/>
            <person name="Lipzen A."/>
            <person name="Labutti K."/>
            <person name="Grigoriev I.V."/>
            <person name="Murat C."/>
            <person name="Martin F."/>
            <person name="Albertini E."/>
            <person name="Donnini D."/>
            <person name="Bonito G."/>
        </authorList>
    </citation>
    <scope>NUCLEOTIDE SEQUENCE [LARGE SCALE GENOMIC DNA]</scope>
    <source>
        <strain evidence="2 3">Sb_GMNB300</strain>
    </source>
</reference>
<accession>A0A5J5ES32</accession>
<feature type="region of interest" description="Disordered" evidence="1">
    <location>
        <begin position="221"/>
        <end position="278"/>
    </location>
</feature>
<comment type="caution">
    <text evidence="2">The sequence shown here is derived from an EMBL/GenBank/DDBJ whole genome shotgun (WGS) entry which is preliminary data.</text>
</comment>
<gene>
    <name evidence="2" type="ORF">FN846DRAFT_124300</name>
</gene>
<feature type="compositionally biased region" description="Low complexity" evidence="1">
    <location>
        <begin position="78"/>
        <end position="89"/>
    </location>
</feature>
<feature type="compositionally biased region" description="Polar residues" evidence="1">
    <location>
        <begin position="228"/>
        <end position="239"/>
    </location>
</feature>
<keyword evidence="3" id="KW-1185">Reference proteome</keyword>
<evidence type="ECO:0000313" key="2">
    <source>
        <dbReference type="EMBL" id="KAA8900923.1"/>
    </source>
</evidence>
<dbReference type="AlphaFoldDB" id="A0A5J5ES32"/>
<feature type="region of interest" description="Disordered" evidence="1">
    <location>
        <begin position="129"/>
        <end position="155"/>
    </location>
</feature>
<proteinExistence type="predicted"/>
<feature type="compositionally biased region" description="Low complexity" evidence="1">
    <location>
        <begin position="241"/>
        <end position="251"/>
    </location>
</feature>
<feature type="region of interest" description="Disordered" evidence="1">
    <location>
        <begin position="51"/>
        <end position="94"/>
    </location>
</feature>
<dbReference type="OrthoDB" id="10438810at2759"/>
<dbReference type="InParanoid" id="A0A5J5ES32"/>
<evidence type="ECO:0000313" key="3">
    <source>
        <dbReference type="Proteomes" id="UP000326924"/>
    </source>
</evidence>
<dbReference type="EMBL" id="VXIS01000147">
    <property type="protein sequence ID" value="KAA8900923.1"/>
    <property type="molecule type" value="Genomic_DNA"/>
</dbReference>
<evidence type="ECO:0000256" key="1">
    <source>
        <dbReference type="SAM" id="MobiDB-lite"/>
    </source>
</evidence>
<feature type="compositionally biased region" description="Low complexity" evidence="1">
    <location>
        <begin position="374"/>
        <end position="407"/>
    </location>
</feature>
<organism evidence="2 3">
    <name type="scientific">Sphaerosporella brunnea</name>
    <dbReference type="NCBI Taxonomy" id="1250544"/>
    <lineage>
        <taxon>Eukaryota</taxon>
        <taxon>Fungi</taxon>
        <taxon>Dikarya</taxon>
        <taxon>Ascomycota</taxon>
        <taxon>Pezizomycotina</taxon>
        <taxon>Pezizomycetes</taxon>
        <taxon>Pezizales</taxon>
        <taxon>Pyronemataceae</taxon>
        <taxon>Sphaerosporella</taxon>
    </lineage>
</organism>
<protein>
    <submittedName>
        <fullName evidence="2">Uncharacterized protein</fullName>
    </submittedName>
</protein>
<sequence length="469" mass="51802">MSQPLQMHSPPPAYRQQQQQRRRRPQLPKLDTGSSSSAPVREYYVPIYYKPAPRTTHSPYAPPPAYKPRSRHSSSLGPTPYRPSYPTTYAGSRHSCSNPYDTILDAKRATSLSKPPIVWTRKDYVPFGGSKPSAEPSACSREPEQTLQRSNPEQRSKALMDEISAMVQAEIDEIERELMARGAEGPPGAAAKAIDPSIKAATSATLSAPFSDVYEEYVDEEVSDSEVAKNTQQQYTSVPESMKSICSSSSSGLTGATDPPLSPVELTESFDSPKYSMRNHHDERHAPLVASLELQETSHAPLVVSLPELQETRLSLDVEAFQAEITTLLDEITDSVKPARPHSMPTPPKTMRSVAETTAEMRFDRDQPQPQLRATPTPALTPTTGPTHTAIATPPTPSTPADASSSSSLFDLIRRTLTFKEKLWTDLDEEEDGEAYTDEFNEVVEEYLVDADSARSGMPVRIRTVRRQT</sequence>
<feature type="region of interest" description="Disordered" evidence="1">
    <location>
        <begin position="1"/>
        <end position="38"/>
    </location>
</feature>